<dbReference type="Proteomes" id="UP001172101">
    <property type="component" value="Unassembled WGS sequence"/>
</dbReference>
<dbReference type="RefSeq" id="XP_060303515.1">
    <property type="nucleotide sequence ID" value="XM_060441023.1"/>
</dbReference>
<comment type="caution">
    <text evidence="1">The sequence shown here is derived from an EMBL/GenBank/DDBJ whole genome shotgun (WGS) entry which is preliminary data.</text>
</comment>
<accession>A0AA40BI25</accession>
<organism evidence="1 2">
    <name type="scientific">Lasiosphaeria miniovina</name>
    <dbReference type="NCBI Taxonomy" id="1954250"/>
    <lineage>
        <taxon>Eukaryota</taxon>
        <taxon>Fungi</taxon>
        <taxon>Dikarya</taxon>
        <taxon>Ascomycota</taxon>
        <taxon>Pezizomycotina</taxon>
        <taxon>Sordariomycetes</taxon>
        <taxon>Sordariomycetidae</taxon>
        <taxon>Sordariales</taxon>
        <taxon>Lasiosphaeriaceae</taxon>
        <taxon>Lasiosphaeria</taxon>
    </lineage>
</organism>
<proteinExistence type="predicted"/>
<dbReference type="AlphaFoldDB" id="A0AA40BI25"/>
<name>A0AA40BI25_9PEZI</name>
<protein>
    <submittedName>
        <fullName evidence="1">Uncharacterized protein</fullName>
    </submittedName>
</protein>
<gene>
    <name evidence="1" type="ORF">B0T26DRAFT_689178</name>
</gene>
<evidence type="ECO:0000313" key="2">
    <source>
        <dbReference type="Proteomes" id="UP001172101"/>
    </source>
</evidence>
<evidence type="ECO:0000313" key="1">
    <source>
        <dbReference type="EMBL" id="KAK0734638.1"/>
    </source>
</evidence>
<dbReference type="EMBL" id="JAUIRO010000001">
    <property type="protein sequence ID" value="KAK0734638.1"/>
    <property type="molecule type" value="Genomic_DNA"/>
</dbReference>
<sequence>MPSQSRTAGRRRRRVEFARQIIVPSPVWVSGRRQPARPGHATLSSLVAAMRAACPAKRRGG</sequence>
<keyword evidence="2" id="KW-1185">Reference proteome</keyword>
<dbReference type="GeneID" id="85324293"/>
<reference evidence="1" key="1">
    <citation type="submission" date="2023-06" db="EMBL/GenBank/DDBJ databases">
        <title>Genome-scale phylogeny and comparative genomics of the fungal order Sordariales.</title>
        <authorList>
            <consortium name="Lawrence Berkeley National Laboratory"/>
            <person name="Hensen N."/>
            <person name="Bonometti L."/>
            <person name="Westerberg I."/>
            <person name="Brannstrom I.O."/>
            <person name="Guillou S."/>
            <person name="Cros-Aarteil S."/>
            <person name="Calhoun S."/>
            <person name="Haridas S."/>
            <person name="Kuo A."/>
            <person name="Mondo S."/>
            <person name="Pangilinan J."/>
            <person name="Riley R."/>
            <person name="LaButti K."/>
            <person name="Andreopoulos B."/>
            <person name="Lipzen A."/>
            <person name="Chen C."/>
            <person name="Yanf M."/>
            <person name="Daum C."/>
            <person name="Ng V."/>
            <person name="Clum A."/>
            <person name="Steindorff A."/>
            <person name="Ohm R."/>
            <person name="Martin F."/>
            <person name="Silar P."/>
            <person name="Natvig D."/>
            <person name="Lalanne C."/>
            <person name="Gautier V."/>
            <person name="Ament-velasquez S.L."/>
            <person name="Kruys A."/>
            <person name="Hutchinson M.I."/>
            <person name="Powell A.J."/>
            <person name="Barry K."/>
            <person name="Miller A.N."/>
            <person name="Grigoriev I.V."/>
            <person name="Debuchy R."/>
            <person name="Gladieux P."/>
            <person name="Thoren M.H."/>
            <person name="Johannesson H."/>
        </authorList>
    </citation>
    <scope>NUCLEOTIDE SEQUENCE</scope>
    <source>
        <strain evidence="1">SMH2392-1A</strain>
    </source>
</reference>